<keyword evidence="3 7" id="KW-0227">DNA damage</keyword>
<dbReference type="AlphaFoldDB" id="A0A0R2CXL7"/>
<dbReference type="NCBIfam" id="TIGR00613">
    <property type="entry name" value="reco"/>
    <property type="match status" value="1"/>
</dbReference>
<dbReference type="HAMAP" id="MF_00201">
    <property type="entry name" value="RecO"/>
    <property type="match status" value="1"/>
</dbReference>
<keyword evidence="4 7" id="KW-0233">DNA recombination</keyword>
<dbReference type="SUPFAM" id="SSF50249">
    <property type="entry name" value="Nucleic acid-binding proteins"/>
    <property type="match status" value="1"/>
</dbReference>
<organism evidence="9 10">
    <name type="scientific">Liquorilactobacillus aquaticus DSM 21051</name>
    <dbReference type="NCBI Taxonomy" id="1423725"/>
    <lineage>
        <taxon>Bacteria</taxon>
        <taxon>Bacillati</taxon>
        <taxon>Bacillota</taxon>
        <taxon>Bacilli</taxon>
        <taxon>Lactobacillales</taxon>
        <taxon>Lactobacillaceae</taxon>
        <taxon>Liquorilactobacillus</taxon>
    </lineage>
</organism>
<evidence type="ECO:0000313" key="9">
    <source>
        <dbReference type="EMBL" id="KRM96368.1"/>
    </source>
</evidence>
<dbReference type="EMBL" id="AYZD01000015">
    <property type="protein sequence ID" value="KRM96368.1"/>
    <property type="molecule type" value="Genomic_DNA"/>
</dbReference>
<evidence type="ECO:0000256" key="4">
    <source>
        <dbReference type="ARBA" id="ARBA00023172"/>
    </source>
</evidence>
<feature type="domain" description="DNA replication/recombination mediator RecO N-terminal" evidence="8">
    <location>
        <begin position="19"/>
        <end position="89"/>
    </location>
</feature>
<sequence>MRKETSKGVIVLGTTKMAEFSGIVVYRKDYRERDMLVKILTDRFGFKMFFVRGARKKGFRLSAAILPFTKATYIGTINDEGLSFISAVKEASQYQAICQDIILNAYVAYILGLAEAAFNDNHPLNEWYIKIEKAISLINNGLDAAIVTNIVEIQLLGRFGVKPNLRNCVICHDNTGICDFSESYGGLLCQKHWHLDPNRLRLDRRTIYFLRFFSQVDIMRLGSINVKEETKDKLRLTLNQIYNNDVGVNIKAKKFLDDIKKWPHIVLNDDR</sequence>
<comment type="function">
    <text evidence="7">Involved in DNA repair and RecF pathway recombination.</text>
</comment>
<dbReference type="InterPro" id="IPR037278">
    <property type="entry name" value="ARFGAP/RecO"/>
</dbReference>
<protein>
    <recommendedName>
        <fullName evidence="2 7">DNA repair protein RecO</fullName>
    </recommendedName>
    <alternativeName>
        <fullName evidence="6 7">Recombination protein O</fullName>
    </alternativeName>
</protein>
<evidence type="ECO:0000256" key="3">
    <source>
        <dbReference type="ARBA" id="ARBA00022763"/>
    </source>
</evidence>
<proteinExistence type="inferred from homology"/>
<dbReference type="PATRIC" id="fig|1423725.3.peg.678"/>
<dbReference type="GO" id="GO:0006310">
    <property type="term" value="P:DNA recombination"/>
    <property type="evidence" value="ECO:0007669"/>
    <property type="project" value="UniProtKB-UniRule"/>
</dbReference>
<dbReference type="Gene3D" id="2.40.50.140">
    <property type="entry name" value="Nucleic acid-binding proteins"/>
    <property type="match status" value="1"/>
</dbReference>
<evidence type="ECO:0000256" key="1">
    <source>
        <dbReference type="ARBA" id="ARBA00007452"/>
    </source>
</evidence>
<dbReference type="InterPro" id="IPR022572">
    <property type="entry name" value="DNA_rep/recomb_RecO_N"/>
</dbReference>
<dbReference type="PANTHER" id="PTHR33991:SF1">
    <property type="entry name" value="DNA REPAIR PROTEIN RECO"/>
    <property type="match status" value="1"/>
</dbReference>
<keyword evidence="5 7" id="KW-0234">DNA repair</keyword>
<dbReference type="PANTHER" id="PTHR33991">
    <property type="entry name" value="DNA REPAIR PROTEIN RECO"/>
    <property type="match status" value="1"/>
</dbReference>
<dbReference type="Proteomes" id="UP000051015">
    <property type="component" value="Unassembled WGS sequence"/>
</dbReference>
<evidence type="ECO:0000256" key="6">
    <source>
        <dbReference type="ARBA" id="ARBA00033409"/>
    </source>
</evidence>
<dbReference type="SUPFAM" id="SSF57863">
    <property type="entry name" value="ArfGap/RecO-like zinc finger"/>
    <property type="match status" value="1"/>
</dbReference>
<comment type="similarity">
    <text evidence="1 7">Belongs to the RecO family.</text>
</comment>
<keyword evidence="10" id="KW-1185">Reference proteome</keyword>
<accession>A0A0R2CXL7</accession>
<evidence type="ECO:0000256" key="2">
    <source>
        <dbReference type="ARBA" id="ARBA00021310"/>
    </source>
</evidence>
<comment type="caution">
    <text evidence="9">The sequence shown here is derived from an EMBL/GenBank/DDBJ whole genome shotgun (WGS) entry which is preliminary data.</text>
</comment>
<dbReference type="InterPro" id="IPR042242">
    <property type="entry name" value="RecO_C"/>
</dbReference>
<dbReference type="Pfam" id="PF11967">
    <property type="entry name" value="RecO_N"/>
    <property type="match status" value="1"/>
</dbReference>
<dbReference type="Gene3D" id="1.20.1440.120">
    <property type="entry name" value="Recombination protein O, C-terminal domain"/>
    <property type="match status" value="1"/>
</dbReference>
<gene>
    <name evidence="7" type="primary">recO</name>
    <name evidence="9" type="ORF">FC19_GL000656</name>
</gene>
<dbReference type="GO" id="GO:0006302">
    <property type="term" value="P:double-strand break repair"/>
    <property type="evidence" value="ECO:0007669"/>
    <property type="project" value="TreeGrafter"/>
</dbReference>
<evidence type="ECO:0000256" key="5">
    <source>
        <dbReference type="ARBA" id="ARBA00023204"/>
    </source>
</evidence>
<evidence type="ECO:0000259" key="8">
    <source>
        <dbReference type="Pfam" id="PF11967"/>
    </source>
</evidence>
<evidence type="ECO:0000313" key="10">
    <source>
        <dbReference type="Proteomes" id="UP000051015"/>
    </source>
</evidence>
<dbReference type="InterPro" id="IPR012340">
    <property type="entry name" value="NA-bd_OB-fold"/>
</dbReference>
<evidence type="ECO:0000256" key="7">
    <source>
        <dbReference type="HAMAP-Rule" id="MF_00201"/>
    </source>
</evidence>
<dbReference type="InterPro" id="IPR003717">
    <property type="entry name" value="RecO"/>
</dbReference>
<dbReference type="Pfam" id="PF02565">
    <property type="entry name" value="RecO_C"/>
    <property type="match status" value="1"/>
</dbReference>
<dbReference type="GO" id="GO:0043590">
    <property type="term" value="C:bacterial nucleoid"/>
    <property type="evidence" value="ECO:0007669"/>
    <property type="project" value="TreeGrafter"/>
</dbReference>
<dbReference type="STRING" id="1423725.FC19_GL000656"/>
<name>A0A0R2CXL7_9LACO</name>
<reference evidence="9 10" key="1">
    <citation type="journal article" date="2015" name="Genome Announc.">
        <title>Expanding the biotechnology potential of lactobacilli through comparative genomics of 213 strains and associated genera.</title>
        <authorList>
            <person name="Sun Z."/>
            <person name="Harris H.M."/>
            <person name="McCann A."/>
            <person name="Guo C."/>
            <person name="Argimon S."/>
            <person name="Zhang W."/>
            <person name="Yang X."/>
            <person name="Jeffery I.B."/>
            <person name="Cooney J.C."/>
            <person name="Kagawa T.F."/>
            <person name="Liu W."/>
            <person name="Song Y."/>
            <person name="Salvetti E."/>
            <person name="Wrobel A."/>
            <person name="Rasinkangas P."/>
            <person name="Parkhill J."/>
            <person name="Rea M.C."/>
            <person name="O'Sullivan O."/>
            <person name="Ritari J."/>
            <person name="Douillard F.P."/>
            <person name="Paul Ross R."/>
            <person name="Yang R."/>
            <person name="Briner A.E."/>
            <person name="Felis G.E."/>
            <person name="de Vos W.M."/>
            <person name="Barrangou R."/>
            <person name="Klaenhammer T.R."/>
            <person name="Caufield P.W."/>
            <person name="Cui Y."/>
            <person name="Zhang H."/>
            <person name="O'Toole P.W."/>
        </authorList>
    </citation>
    <scope>NUCLEOTIDE SEQUENCE [LARGE SCALE GENOMIC DNA]</scope>
    <source>
        <strain evidence="9 10">DSM 21051</strain>
    </source>
</reference>